<dbReference type="UniPathway" id="UPA00070">
    <property type="reaction ID" value="UER00116"/>
</dbReference>
<evidence type="ECO:0000256" key="9">
    <source>
        <dbReference type="RuleBase" id="RU003634"/>
    </source>
</evidence>
<evidence type="ECO:0000259" key="10">
    <source>
        <dbReference type="Pfam" id="PF00185"/>
    </source>
</evidence>
<protein>
    <recommendedName>
        <fullName evidence="3 8">Aspartate carbamoyltransferase</fullName>
        <ecNumber evidence="3 8">2.1.3.2</ecNumber>
    </recommendedName>
</protein>
<dbReference type="EMBL" id="SHBL01000002">
    <property type="protein sequence ID" value="RZO24874.1"/>
    <property type="molecule type" value="Genomic_DNA"/>
</dbReference>
<dbReference type="Proteomes" id="UP000320146">
    <property type="component" value="Unassembled WGS sequence"/>
</dbReference>
<dbReference type="Pfam" id="PF00185">
    <property type="entry name" value="OTCace"/>
    <property type="match status" value="1"/>
</dbReference>
<proteinExistence type="inferred from homology"/>
<dbReference type="SUPFAM" id="SSF53671">
    <property type="entry name" value="Aspartate/ornithine carbamoyltransferase"/>
    <property type="match status" value="1"/>
</dbReference>
<dbReference type="PRINTS" id="PR00101">
    <property type="entry name" value="ATCASE"/>
</dbReference>
<accession>A0A520MUL8</accession>
<evidence type="ECO:0000256" key="4">
    <source>
        <dbReference type="ARBA" id="ARBA00022679"/>
    </source>
</evidence>
<gene>
    <name evidence="12" type="ORF">EVA99_00450</name>
</gene>
<dbReference type="Gene3D" id="3.40.50.1370">
    <property type="entry name" value="Aspartate/ornithine carbamoyltransferase"/>
    <property type="match status" value="2"/>
</dbReference>
<dbReference type="GO" id="GO:0004070">
    <property type="term" value="F:aspartate carbamoyltransferase activity"/>
    <property type="evidence" value="ECO:0007669"/>
    <property type="project" value="UniProtKB-UniRule"/>
</dbReference>
<dbReference type="EC" id="2.1.3.2" evidence="3 8"/>
<comment type="caution">
    <text evidence="12">The sequence shown here is derived from an EMBL/GenBank/DDBJ whole genome shotgun (WGS) entry which is preliminary data.</text>
</comment>
<organism evidence="12 13">
    <name type="scientific">SAR86 cluster bacterium</name>
    <dbReference type="NCBI Taxonomy" id="2030880"/>
    <lineage>
        <taxon>Bacteria</taxon>
        <taxon>Pseudomonadati</taxon>
        <taxon>Pseudomonadota</taxon>
        <taxon>Gammaproteobacteria</taxon>
        <taxon>SAR86 cluster</taxon>
    </lineage>
</organism>
<dbReference type="InterPro" id="IPR036901">
    <property type="entry name" value="Asp/Orn_carbamoylTrfase_sf"/>
</dbReference>
<keyword evidence="5" id="KW-0665">Pyrimidine biosynthesis</keyword>
<dbReference type="GO" id="GO:0005829">
    <property type="term" value="C:cytosol"/>
    <property type="evidence" value="ECO:0007669"/>
    <property type="project" value="TreeGrafter"/>
</dbReference>
<dbReference type="PANTHER" id="PTHR45753">
    <property type="entry name" value="ORNITHINE CARBAMOYLTRANSFERASE, MITOCHONDRIAL"/>
    <property type="match status" value="1"/>
</dbReference>
<evidence type="ECO:0000256" key="2">
    <source>
        <dbReference type="ARBA" id="ARBA00008896"/>
    </source>
</evidence>
<dbReference type="PRINTS" id="PR00100">
    <property type="entry name" value="AOTCASE"/>
</dbReference>
<feature type="domain" description="Aspartate/ornithine carbamoyltransferase carbamoyl-P binding" evidence="11">
    <location>
        <begin position="4"/>
        <end position="144"/>
    </location>
</feature>
<evidence type="ECO:0000313" key="13">
    <source>
        <dbReference type="Proteomes" id="UP000320146"/>
    </source>
</evidence>
<name>A0A520MUL8_9GAMM</name>
<evidence type="ECO:0000256" key="6">
    <source>
        <dbReference type="ARBA" id="ARBA00043884"/>
    </source>
</evidence>
<dbReference type="GO" id="GO:0006207">
    <property type="term" value="P:'de novo' pyrimidine nucleobase biosynthetic process"/>
    <property type="evidence" value="ECO:0007669"/>
    <property type="project" value="InterPro"/>
</dbReference>
<reference evidence="12 13" key="1">
    <citation type="submission" date="2019-02" db="EMBL/GenBank/DDBJ databases">
        <title>Prokaryotic population dynamics and viral predation in marine succession experiment using metagenomics: the confinement effect.</title>
        <authorList>
            <person name="Haro-Moreno J.M."/>
            <person name="Rodriguez-Valera F."/>
            <person name="Lopez-Perez M."/>
        </authorList>
    </citation>
    <scope>NUCLEOTIDE SEQUENCE [LARGE SCALE GENOMIC DNA]</scope>
    <source>
        <strain evidence="12">MED-G166</strain>
    </source>
</reference>
<dbReference type="GO" id="GO:0044205">
    <property type="term" value="P:'de novo' UMP biosynthetic process"/>
    <property type="evidence" value="ECO:0007669"/>
    <property type="project" value="UniProtKB-UniPathway"/>
</dbReference>
<dbReference type="InterPro" id="IPR006130">
    <property type="entry name" value="Asp/Orn_carbamoylTrfase"/>
</dbReference>
<comment type="function">
    <text evidence="6">Catalyzes the condensation of carbamoyl phosphate and aspartate to form carbamoyl aspartate and inorganic phosphate, the committed step in the de novo pyrimidine nucleotide biosynthesis pathway.</text>
</comment>
<dbReference type="InterPro" id="IPR006132">
    <property type="entry name" value="Asp/Orn_carbamoyltranf_P-bd"/>
</dbReference>
<comment type="pathway">
    <text evidence="1">Pyrimidine metabolism; UMP biosynthesis via de novo pathway; (S)-dihydroorotate from bicarbonate: step 2/3.</text>
</comment>
<evidence type="ECO:0000256" key="7">
    <source>
        <dbReference type="ARBA" id="ARBA00048859"/>
    </source>
</evidence>
<comment type="similarity">
    <text evidence="2">Belongs to the aspartate/ornithine carbamoyltransferase superfamily. ATCase family.</text>
</comment>
<dbReference type="NCBIfam" id="TIGR00670">
    <property type="entry name" value="asp_carb_tr"/>
    <property type="match status" value="1"/>
</dbReference>
<sequence>MNKIAAISDLKKNFIDQVFELTTEISANWPKIEKVGNGKTICLLFWEPSTRTKLSFEHAAKMLGFNVLDFSPEHSSLKKGESFEDTIKTLLAMKVDGFVIRHPEDKISTKIKELLPANTFYINAGDGNYAHPTQAMLDVFTMKEKFHNLNNLKITILGDVNHSRVIPSQIELLKIYSCLDINYLGPDSLISNKFSPSFSSTSENCLAERDILFILRIQKERFKNTDNLNESDFINEFQVNNNFLTRTGFNGFIMHPGPMNINAEITNEVANSDNSLVLRQVENGLYLRAALLSLIA</sequence>
<dbReference type="InterPro" id="IPR006131">
    <property type="entry name" value="Asp_carbamoyltransf_Asp/Orn-bd"/>
</dbReference>
<evidence type="ECO:0000259" key="11">
    <source>
        <dbReference type="Pfam" id="PF02729"/>
    </source>
</evidence>
<evidence type="ECO:0000313" key="12">
    <source>
        <dbReference type="EMBL" id="RZO24874.1"/>
    </source>
</evidence>
<dbReference type="PROSITE" id="PS00097">
    <property type="entry name" value="CARBAMOYLTRANSFERASE"/>
    <property type="match status" value="1"/>
</dbReference>
<dbReference type="Pfam" id="PF02729">
    <property type="entry name" value="OTCace_N"/>
    <property type="match status" value="1"/>
</dbReference>
<dbReference type="NCBIfam" id="NF002032">
    <property type="entry name" value="PRK00856.1"/>
    <property type="match status" value="1"/>
</dbReference>
<evidence type="ECO:0000256" key="5">
    <source>
        <dbReference type="ARBA" id="ARBA00022975"/>
    </source>
</evidence>
<keyword evidence="4 9" id="KW-0808">Transferase</keyword>
<evidence type="ECO:0000256" key="3">
    <source>
        <dbReference type="ARBA" id="ARBA00013008"/>
    </source>
</evidence>
<dbReference type="AlphaFoldDB" id="A0A520MUL8"/>
<evidence type="ECO:0000256" key="1">
    <source>
        <dbReference type="ARBA" id="ARBA00004852"/>
    </source>
</evidence>
<feature type="domain" description="Aspartate/ornithine carbamoyltransferase Asp/Orn-binding" evidence="10">
    <location>
        <begin position="151"/>
        <end position="294"/>
    </location>
</feature>
<evidence type="ECO:0000256" key="8">
    <source>
        <dbReference type="NCBIfam" id="TIGR00670"/>
    </source>
</evidence>
<comment type="catalytic activity">
    <reaction evidence="7">
        <text>carbamoyl phosphate + L-aspartate = N-carbamoyl-L-aspartate + phosphate + H(+)</text>
        <dbReference type="Rhea" id="RHEA:20013"/>
        <dbReference type="ChEBI" id="CHEBI:15378"/>
        <dbReference type="ChEBI" id="CHEBI:29991"/>
        <dbReference type="ChEBI" id="CHEBI:32814"/>
        <dbReference type="ChEBI" id="CHEBI:43474"/>
        <dbReference type="ChEBI" id="CHEBI:58228"/>
        <dbReference type="EC" id="2.1.3.2"/>
    </reaction>
</comment>
<dbReference type="GO" id="GO:0006520">
    <property type="term" value="P:amino acid metabolic process"/>
    <property type="evidence" value="ECO:0007669"/>
    <property type="project" value="InterPro"/>
</dbReference>
<dbReference type="InterPro" id="IPR002082">
    <property type="entry name" value="Asp_carbamoyltransf"/>
</dbReference>
<dbReference type="PANTHER" id="PTHR45753:SF6">
    <property type="entry name" value="ASPARTATE CARBAMOYLTRANSFERASE"/>
    <property type="match status" value="1"/>
</dbReference>
<dbReference type="GO" id="GO:0016597">
    <property type="term" value="F:amino acid binding"/>
    <property type="evidence" value="ECO:0007669"/>
    <property type="project" value="InterPro"/>
</dbReference>